<evidence type="ECO:0000313" key="1">
    <source>
        <dbReference type="EMBL" id="KAG4305787.1"/>
    </source>
</evidence>
<sequence length="473" mass="54737">MHFKASEERLSGDILESKAENTDYTKTSISDRHYDKNMRELNKKQENLSSKEPRTDRKPKRKVACLIGYCGTGYHGMQLNDPNLTIEREIFEALVNVGAISTMNADDPKKSSLNRAARTDRGVHAACNVISLKMIIDQPGLLEAINAALPKTIRMWGITRTLGSFNPKTFCDSRIYEYLVPSYVFLPPYPMSLLAQRIAKHRETINEENAAWIHGNEYTLYCKDSQNIWSTEEKENSVTLKKTSLSDEIIDIKLKEKSLEFIQPEKSKEKEEMRRIELEKKKKYRISAERLELVRNAFKIFEGSHNFHNFTIGKPFDNKSVYRVIRSFTVSDPKIIQEMEWISLKVHGQSFMLHQIRKMVALVILVVRCGTPLSFISETFKSTRYNIPKAPGLGLLLEKPIFTGYNKRAESMNREIIDPSLYEKEIEEFKQAYIYDKIFSEESKENIYNGFLIHIDSCATNDFDYLIFPSQLT</sequence>
<evidence type="ECO:0000313" key="2">
    <source>
        <dbReference type="Proteomes" id="UP000768646"/>
    </source>
</evidence>
<proteinExistence type="predicted"/>
<accession>A0ACB7CGM0</accession>
<comment type="caution">
    <text evidence="1">The sequence shown here is derived from an EMBL/GenBank/DDBJ whole genome shotgun (WGS) entry which is preliminary data.</text>
</comment>
<reference evidence="1 2" key="1">
    <citation type="journal article" date="2021" name="Commun. Biol.">
        <title>Genomic insights into the host specific adaptation of the Pneumocystis genus.</title>
        <authorList>
            <person name="Cisse O.H."/>
            <person name="Ma L."/>
            <person name="Dekker J.P."/>
            <person name="Khil P.P."/>
            <person name="Youn J.-H."/>
            <person name="Brenchley J.M."/>
            <person name="Blair R."/>
            <person name="Pahar B."/>
            <person name="Chabe M."/>
            <person name="Van Rompay K.K.A."/>
            <person name="Keesler R."/>
            <person name="Sukura A."/>
            <person name="Hirsch V."/>
            <person name="Kutty G."/>
            <person name="Liu Y."/>
            <person name="Peng L."/>
            <person name="Chen J."/>
            <person name="Song J."/>
            <person name="Weissenbacher-Lang C."/>
            <person name="Xu J."/>
            <person name="Upham N.S."/>
            <person name="Stajich J.E."/>
            <person name="Cuomo C.A."/>
            <person name="Cushion M.T."/>
            <person name="Kovacs J.A."/>
        </authorList>
    </citation>
    <scope>NUCLEOTIDE SEQUENCE [LARGE SCALE GENOMIC DNA]</scope>
    <source>
        <strain evidence="1 2">RABM</strain>
    </source>
</reference>
<dbReference type="EMBL" id="JABTEG010000002">
    <property type="protein sequence ID" value="KAG4305787.1"/>
    <property type="molecule type" value="Genomic_DNA"/>
</dbReference>
<protein>
    <submittedName>
        <fullName evidence="1">Uncharacterized protein</fullName>
    </submittedName>
</protein>
<organism evidence="1 2">
    <name type="scientific">Pneumocystis oryctolagi</name>
    <dbReference type="NCBI Taxonomy" id="42067"/>
    <lineage>
        <taxon>Eukaryota</taxon>
        <taxon>Fungi</taxon>
        <taxon>Dikarya</taxon>
        <taxon>Ascomycota</taxon>
        <taxon>Taphrinomycotina</taxon>
        <taxon>Pneumocystomycetes</taxon>
        <taxon>Pneumocystaceae</taxon>
        <taxon>Pneumocystis</taxon>
    </lineage>
</organism>
<name>A0ACB7CGM0_9ASCO</name>
<dbReference type="Proteomes" id="UP000768646">
    <property type="component" value="Unassembled WGS sequence"/>
</dbReference>
<keyword evidence="2" id="KW-1185">Reference proteome</keyword>
<gene>
    <name evidence="1" type="ORF">PORY_000697</name>
</gene>